<name>A0A1E3PUQ4_LIPST</name>
<gene>
    <name evidence="2" type="ORF">LIPSTDRAFT_202830</name>
</gene>
<keyword evidence="1" id="KW-0812">Transmembrane</keyword>
<keyword evidence="1" id="KW-1133">Transmembrane helix</keyword>
<evidence type="ECO:0000313" key="2">
    <source>
        <dbReference type="EMBL" id="ODQ69008.1"/>
    </source>
</evidence>
<proteinExistence type="predicted"/>
<accession>A0A1E3PUQ4</accession>
<sequence length="134" mass="15332">MTDGGYCQIRRISASDIALEYIHGYPSWMRIRIKIRGYGYADMDTDTVCLLLSLALLGITHLWIGYHLYSYNGLPACSHSLSWSMFCHRSPNRSAYATFNSLHREWESLPRGLILHVNGLWRPVHPNASAFIIC</sequence>
<evidence type="ECO:0000256" key="1">
    <source>
        <dbReference type="SAM" id="Phobius"/>
    </source>
</evidence>
<keyword evidence="3" id="KW-1185">Reference proteome</keyword>
<protein>
    <submittedName>
        <fullName evidence="2">Uncharacterized protein</fullName>
    </submittedName>
</protein>
<keyword evidence="1" id="KW-0472">Membrane</keyword>
<dbReference type="EMBL" id="KV454306">
    <property type="protein sequence ID" value="ODQ69008.1"/>
    <property type="molecule type" value="Genomic_DNA"/>
</dbReference>
<evidence type="ECO:0000313" key="3">
    <source>
        <dbReference type="Proteomes" id="UP000094385"/>
    </source>
</evidence>
<feature type="transmembrane region" description="Helical" evidence="1">
    <location>
        <begin position="48"/>
        <end position="69"/>
    </location>
</feature>
<organism evidence="2 3">
    <name type="scientific">Lipomyces starkeyi NRRL Y-11557</name>
    <dbReference type="NCBI Taxonomy" id="675824"/>
    <lineage>
        <taxon>Eukaryota</taxon>
        <taxon>Fungi</taxon>
        <taxon>Dikarya</taxon>
        <taxon>Ascomycota</taxon>
        <taxon>Saccharomycotina</taxon>
        <taxon>Lipomycetes</taxon>
        <taxon>Lipomycetales</taxon>
        <taxon>Lipomycetaceae</taxon>
        <taxon>Lipomyces</taxon>
    </lineage>
</organism>
<dbReference type="Proteomes" id="UP000094385">
    <property type="component" value="Unassembled WGS sequence"/>
</dbReference>
<reference evidence="2 3" key="1">
    <citation type="journal article" date="2016" name="Proc. Natl. Acad. Sci. U.S.A.">
        <title>Comparative genomics of biotechnologically important yeasts.</title>
        <authorList>
            <person name="Riley R."/>
            <person name="Haridas S."/>
            <person name="Wolfe K.H."/>
            <person name="Lopes M.R."/>
            <person name="Hittinger C.T."/>
            <person name="Goeker M."/>
            <person name="Salamov A.A."/>
            <person name="Wisecaver J.H."/>
            <person name="Long T.M."/>
            <person name="Calvey C.H."/>
            <person name="Aerts A.L."/>
            <person name="Barry K.W."/>
            <person name="Choi C."/>
            <person name="Clum A."/>
            <person name="Coughlan A.Y."/>
            <person name="Deshpande S."/>
            <person name="Douglass A.P."/>
            <person name="Hanson S.J."/>
            <person name="Klenk H.-P."/>
            <person name="LaButti K.M."/>
            <person name="Lapidus A."/>
            <person name="Lindquist E.A."/>
            <person name="Lipzen A.M."/>
            <person name="Meier-Kolthoff J.P."/>
            <person name="Ohm R.A."/>
            <person name="Otillar R.P."/>
            <person name="Pangilinan J.L."/>
            <person name="Peng Y."/>
            <person name="Rokas A."/>
            <person name="Rosa C.A."/>
            <person name="Scheuner C."/>
            <person name="Sibirny A.A."/>
            <person name="Slot J.C."/>
            <person name="Stielow J.B."/>
            <person name="Sun H."/>
            <person name="Kurtzman C.P."/>
            <person name="Blackwell M."/>
            <person name="Grigoriev I.V."/>
            <person name="Jeffries T.W."/>
        </authorList>
    </citation>
    <scope>NUCLEOTIDE SEQUENCE [LARGE SCALE GENOMIC DNA]</scope>
    <source>
        <strain evidence="2 3">NRRL Y-11557</strain>
    </source>
</reference>
<dbReference type="AlphaFoldDB" id="A0A1E3PUQ4"/>